<sequence>MDRPAAGGLKATLEWLHQHGLPQAIGYNQVEFSANVAMFIPMGIIAAAYFKNVLLGALAGAFASSLIELSQALFLPARYASGLDVVANTLGAAIGAAAYCLFVAAYTGRMTAGTPPLNAELSAPSDLQLDRSGVR</sequence>
<proteinExistence type="predicted"/>
<gene>
    <name evidence="3" type="ORF">JOF48_000319</name>
</gene>
<dbReference type="Pfam" id="PF04892">
    <property type="entry name" value="VanZ"/>
    <property type="match status" value="1"/>
</dbReference>
<evidence type="ECO:0000313" key="3">
    <source>
        <dbReference type="EMBL" id="MBP2411520.1"/>
    </source>
</evidence>
<dbReference type="InterPro" id="IPR006976">
    <property type="entry name" value="VanZ-like"/>
</dbReference>
<dbReference type="EMBL" id="JAGIOI010000001">
    <property type="protein sequence ID" value="MBP2411520.1"/>
    <property type="molecule type" value="Genomic_DNA"/>
</dbReference>
<feature type="transmembrane region" description="Helical" evidence="1">
    <location>
        <begin position="85"/>
        <end position="106"/>
    </location>
</feature>
<protein>
    <submittedName>
        <fullName evidence="3">VanZ family protein</fullName>
    </submittedName>
</protein>
<name>A0ABS4YRV8_9MICC</name>
<accession>A0ABS4YRV8</accession>
<comment type="caution">
    <text evidence="3">The sequence shown here is derived from an EMBL/GenBank/DDBJ whole genome shotgun (WGS) entry which is preliminary data.</text>
</comment>
<evidence type="ECO:0000259" key="2">
    <source>
        <dbReference type="Pfam" id="PF04892"/>
    </source>
</evidence>
<evidence type="ECO:0000313" key="4">
    <source>
        <dbReference type="Proteomes" id="UP000711614"/>
    </source>
</evidence>
<keyword evidence="1" id="KW-1133">Transmembrane helix</keyword>
<reference evidence="3 4" key="1">
    <citation type="submission" date="2021-03" db="EMBL/GenBank/DDBJ databases">
        <title>Sequencing the genomes of 1000 actinobacteria strains.</title>
        <authorList>
            <person name="Klenk H.-P."/>
        </authorList>
    </citation>
    <scope>NUCLEOTIDE SEQUENCE [LARGE SCALE GENOMIC DNA]</scope>
    <source>
        <strain evidence="3 4">DSM 16005</strain>
    </source>
</reference>
<feature type="domain" description="VanZ-like" evidence="2">
    <location>
        <begin position="30"/>
        <end position="102"/>
    </location>
</feature>
<evidence type="ECO:0000256" key="1">
    <source>
        <dbReference type="SAM" id="Phobius"/>
    </source>
</evidence>
<organism evidence="3 4">
    <name type="scientific">Arthrobacter stackebrandtii</name>
    <dbReference type="NCBI Taxonomy" id="272161"/>
    <lineage>
        <taxon>Bacteria</taxon>
        <taxon>Bacillati</taxon>
        <taxon>Actinomycetota</taxon>
        <taxon>Actinomycetes</taxon>
        <taxon>Micrococcales</taxon>
        <taxon>Micrococcaceae</taxon>
        <taxon>Arthrobacter</taxon>
    </lineage>
</organism>
<dbReference type="Proteomes" id="UP000711614">
    <property type="component" value="Unassembled WGS sequence"/>
</dbReference>
<keyword evidence="1" id="KW-0472">Membrane</keyword>
<keyword evidence="4" id="KW-1185">Reference proteome</keyword>
<keyword evidence="1" id="KW-0812">Transmembrane</keyword>
<feature type="transmembrane region" description="Helical" evidence="1">
    <location>
        <begin position="57"/>
        <end position="79"/>
    </location>
</feature>